<evidence type="ECO:0000256" key="3">
    <source>
        <dbReference type="ARBA" id="ARBA00022730"/>
    </source>
</evidence>
<comment type="similarity">
    <text evidence="2">Belongs to the universal ribosomal protein uS17 family.</text>
</comment>
<dbReference type="GO" id="GO:0019843">
    <property type="term" value="F:rRNA binding"/>
    <property type="evidence" value="ECO:0007669"/>
    <property type="project" value="UniProtKB-KW"/>
</dbReference>
<dbReference type="OMA" id="FLMAHYK"/>
<dbReference type="FunFam" id="2.40.50.140:FF:000137">
    <property type="entry name" value="28S ribosomal protein S17, mitochondrial"/>
    <property type="match status" value="1"/>
</dbReference>
<proteinExistence type="inferred from homology"/>
<keyword evidence="7" id="KW-0687">Ribonucleoprotein</keyword>
<dbReference type="GO" id="GO:0032543">
    <property type="term" value="P:mitochondrial translation"/>
    <property type="evidence" value="ECO:0007669"/>
    <property type="project" value="TreeGrafter"/>
</dbReference>
<keyword evidence="6" id="KW-0496">Mitochondrion</keyword>
<dbReference type="AlphaFoldDB" id="A0A2K5SE91"/>
<dbReference type="PANTHER" id="PTHR24088">
    <property type="entry name" value="28S RIBOSOMAL PROTEIN S17, MITOCHONDRIAL"/>
    <property type="match status" value="1"/>
</dbReference>
<reference evidence="10" key="2">
    <citation type="submission" date="2025-09" db="UniProtKB">
        <authorList>
            <consortium name="Ensembl"/>
        </authorList>
    </citation>
    <scope>IDENTIFICATION</scope>
</reference>
<reference evidence="10" key="1">
    <citation type="submission" date="2025-08" db="UniProtKB">
        <authorList>
            <consortium name="Ensembl"/>
        </authorList>
    </citation>
    <scope>IDENTIFICATION</scope>
</reference>
<evidence type="ECO:0000256" key="9">
    <source>
        <dbReference type="ARBA" id="ARBA00078462"/>
    </source>
</evidence>
<dbReference type="GO" id="GO:0005763">
    <property type="term" value="C:mitochondrial small ribosomal subunit"/>
    <property type="evidence" value="ECO:0007669"/>
    <property type="project" value="InterPro"/>
</dbReference>
<evidence type="ECO:0000256" key="1">
    <source>
        <dbReference type="ARBA" id="ARBA00004173"/>
    </source>
</evidence>
<dbReference type="GO" id="GO:0005743">
    <property type="term" value="C:mitochondrial inner membrane"/>
    <property type="evidence" value="ECO:0007669"/>
    <property type="project" value="UniProtKB-ARBA"/>
</dbReference>
<dbReference type="InterPro" id="IPR039193">
    <property type="entry name" value="Ribosomal_uS17m_metazoa"/>
</dbReference>
<dbReference type="Ensembl" id="ENSCCAT00000056514.1">
    <property type="protein sequence ID" value="ENSCCAP00000038712.1"/>
    <property type="gene ID" value="ENSCCAG00000037194.1"/>
</dbReference>
<keyword evidence="5" id="KW-0689">Ribosomal protein</keyword>
<dbReference type="Pfam" id="PF00366">
    <property type="entry name" value="Ribosomal_S17"/>
    <property type="match status" value="1"/>
</dbReference>
<dbReference type="CDD" id="cd00364">
    <property type="entry name" value="Ribosomal_uS17"/>
    <property type="match status" value="1"/>
</dbReference>
<keyword evidence="4" id="KW-0694">RNA-binding</keyword>
<evidence type="ECO:0000256" key="7">
    <source>
        <dbReference type="ARBA" id="ARBA00023274"/>
    </source>
</evidence>
<evidence type="ECO:0000313" key="11">
    <source>
        <dbReference type="Proteomes" id="UP000233040"/>
    </source>
</evidence>
<protein>
    <recommendedName>
        <fullName evidence="8">Small ribosomal subunit protein uS17m</fullName>
    </recommendedName>
    <alternativeName>
        <fullName evidence="9">28S ribosomal protein S17, mitochondrial</fullName>
    </alternativeName>
</protein>
<dbReference type="InterPro" id="IPR000266">
    <property type="entry name" value="Ribosomal_uS17"/>
</dbReference>
<organism evidence="10 11">
    <name type="scientific">Cebus imitator</name>
    <name type="common">Panamanian white-faced capuchin</name>
    <name type="synonym">Cebus capucinus imitator</name>
    <dbReference type="NCBI Taxonomy" id="2715852"/>
    <lineage>
        <taxon>Eukaryota</taxon>
        <taxon>Metazoa</taxon>
        <taxon>Chordata</taxon>
        <taxon>Craniata</taxon>
        <taxon>Vertebrata</taxon>
        <taxon>Euteleostomi</taxon>
        <taxon>Mammalia</taxon>
        <taxon>Eutheria</taxon>
        <taxon>Euarchontoglires</taxon>
        <taxon>Primates</taxon>
        <taxon>Haplorrhini</taxon>
        <taxon>Platyrrhini</taxon>
        <taxon>Cebidae</taxon>
        <taxon>Cebinae</taxon>
        <taxon>Cebus</taxon>
    </lineage>
</organism>
<accession>A0A2K5SE91</accession>
<evidence type="ECO:0000256" key="8">
    <source>
        <dbReference type="ARBA" id="ARBA00070246"/>
    </source>
</evidence>
<evidence type="ECO:0000256" key="6">
    <source>
        <dbReference type="ARBA" id="ARBA00023128"/>
    </source>
</evidence>
<dbReference type="PANTHER" id="PTHR24088:SF0">
    <property type="entry name" value="SMALL RIBOSOMAL SUBUNIT PROTEIN US17M"/>
    <property type="match status" value="1"/>
</dbReference>
<name>A0A2K5SE91_CEBIM</name>
<dbReference type="Gene3D" id="2.40.50.140">
    <property type="entry name" value="Nucleic acid-binding proteins"/>
    <property type="match status" value="1"/>
</dbReference>
<dbReference type="STRING" id="9516.ENSCCAP00000038712"/>
<dbReference type="SUPFAM" id="SSF50249">
    <property type="entry name" value="Nucleic acid-binding proteins"/>
    <property type="match status" value="1"/>
</dbReference>
<dbReference type="GeneTree" id="ENSGT00530000064130"/>
<keyword evidence="3" id="KW-0699">rRNA-binding</keyword>
<dbReference type="InterPro" id="IPR012340">
    <property type="entry name" value="NA-bd_OB-fold"/>
</dbReference>
<evidence type="ECO:0000256" key="4">
    <source>
        <dbReference type="ARBA" id="ARBA00022884"/>
    </source>
</evidence>
<evidence type="ECO:0000313" key="10">
    <source>
        <dbReference type="Ensembl" id="ENSCCAP00000038712.1"/>
    </source>
</evidence>
<evidence type="ECO:0000256" key="2">
    <source>
        <dbReference type="ARBA" id="ARBA00010254"/>
    </source>
</evidence>
<dbReference type="Proteomes" id="UP000233040">
    <property type="component" value="Unassembled WGS sequence"/>
</dbReference>
<sequence>MSIVCSLVHAKWIVGEVIRRKMQRTAKVKVTRLHYNKWKSYFAHDAHQQCTVGDIVLLRALPVPRTKHLKHELAEIIFKVGTVIDPVTGKPCAGTTYLESLLSSETTQLSRHLEEFNISSAQ</sequence>
<dbReference type="GO" id="GO:0003735">
    <property type="term" value="F:structural constituent of ribosome"/>
    <property type="evidence" value="ECO:0007669"/>
    <property type="project" value="InterPro"/>
</dbReference>
<comment type="subcellular location">
    <subcellularLocation>
        <location evidence="1">Mitochondrion</location>
    </subcellularLocation>
</comment>
<keyword evidence="11" id="KW-1185">Reference proteome</keyword>
<evidence type="ECO:0000256" key="5">
    <source>
        <dbReference type="ARBA" id="ARBA00022980"/>
    </source>
</evidence>